<dbReference type="Proteomes" id="UP000054729">
    <property type="component" value="Unassembled WGS sequence"/>
</dbReference>
<dbReference type="PATRIC" id="fig|66969.6.peg.2253"/>
<name>A0A0W1A4U1_9GAMM</name>
<evidence type="ECO:0000256" key="4">
    <source>
        <dbReference type="ARBA" id="ARBA00022989"/>
    </source>
</evidence>
<dbReference type="AlphaFoldDB" id="A0A0W1A4U1"/>
<evidence type="ECO:0000256" key="5">
    <source>
        <dbReference type="ARBA" id="ARBA00023136"/>
    </source>
</evidence>
<comment type="caution">
    <text evidence="8">The sequence shown here is derived from an EMBL/GenBank/DDBJ whole genome shotgun (WGS) entry which is preliminary data.</text>
</comment>
<sequence>MFIRNMQLFIVIAACVLILIGTDILLPSLPHIAYDLEVSANDAKLIISMFMIGQFATVLIWGIVADQIGRRKTLFLGMLIFLVGSLLNLMTDSIQLFLISRFIQGAGGVVVPVAGWALIQDLFPKDAGARILTWVGTLTAVIPLFAPALGGKLDVLYGWHSNLYCIAVYSLILTFMMLCLPKQASIAKSETPRIKNQLVNYYSIIKNKTFISYISLFGLLNCGEWCFLTVAPFYYSNVQISPDQMGLLLMSTSMGFVLGSLLATKLFNRFGIDKTIALGIQLAILSSLMLLLGVYFHWSNYQLYNALDMAVYIMSSAVLWGATTSRALQCFDDCRGSASAVRSLILLCFASFGTYIGRLIDHRNLYSVGIFLLIMALATWWVFNNKELKSLRLVDESAS</sequence>
<dbReference type="OrthoDB" id="5670831at2"/>
<dbReference type="GO" id="GO:0022857">
    <property type="term" value="F:transmembrane transporter activity"/>
    <property type="evidence" value="ECO:0007669"/>
    <property type="project" value="InterPro"/>
</dbReference>
<evidence type="ECO:0000313" key="9">
    <source>
        <dbReference type="Proteomes" id="UP000054729"/>
    </source>
</evidence>
<accession>A0A0W1A4U1</accession>
<evidence type="ECO:0000256" key="1">
    <source>
        <dbReference type="ARBA" id="ARBA00004651"/>
    </source>
</evidence>
<evidence type="ECO:0000259" key="7">
    <source>
        <dbReference type="PROSITE" id="PS50850"/>
    </source>
</evidence>
<evidence type="ECO:0000256" key="6">
    <source>
        <dbReference type="SAM" id="Phobius"/>
    </source>
</evidence>
<proteinExistence type="predicted"/>
<dbReference type="EMBL" id="LNZB01000051">
    <property type="protein sequence ID" value="KTD76346.1"/>
    <property type="molecule type" value="Genomic_DNA"/>
</dbReference>
<keyword evidence="5 6" id="KW-0472">Membrane</keyword>
<dbReference type="InterPro" id="IPR036259">
    <property type="entry name" value="MFS_trans_sf"/>
</dbReference>
<evidence type="ECO:0000313" key="8">
    <source>
        <dbReference type="EMBL" id="KTD76346.1"/>
    </source>
</evidence>
<dbReference type="PROSITE" id="PS50850">
    <property type="entry name" value="MFS"/>
    <property type="match status" value="1"/>
</dbReference>
<keyword evidence="2" id="KW-1003">Cell membrane</keyword>
<gene>
    <name evidence="8" type="ORF">Lwal_2068</name>
</gene>
<protein>
    <submittedName>
        <fullName evidence="8">Major facilitator superfamily transporter protein</fullName>
    </submittedName>
</protein>
<feature type="transmembrane region" description="Helical" evidence="6">
    <location>
        <begin position="73"/>
        <end position="90"/>
    </location>
</feature>
<evidence type="ECO:0000256" key="3">
    <source>
        <dbReference type="ARBA" id="ARBA00022692"/>
    </source>
</evidence>
<comment type="subcellular location">
    <subcellularLocation>
        <location evidence="1">Cell membrane</location>
        <topology evidence="1">Multi-pass membrane protein</topology>
    </subcellularLocation>
</comment>
<reference evidence="8 9" key="1">
    <citation type="submission" date="2015-11" db="EMBL/GenBank/DDBJ databases">
        <title>Genomic analysis of 38 Legionella species identifies large and diverse effector repertoires.</title>
        <authorList>
            <person name="Burstein D."/>
            <person name="Amaro F."/>
            <person name="Zusman T."/>
            <person name="Lifshitz Z."/>
            <person name="Cohen O."/>
            <person name="Gilbert J.A."/>
            <person name="Pupko T."/>
            <person name="Shuman H.A."/>
            <person name="Segal G."/>
        </authorList>
    </citation>
    <scope>NUCLEOTIDE SEQUENCE [LARGE SCALE GENOMIC DNA]</scope>
    <source>
        <strain evidence="8 9">ATCC 51914</strain>
    </source>
</reference>
<feature type="transmembrane region" description="Helical" evidence="6">
    <location>
        <begin position="46"/>
        <end position="64"/>
    </location>
</feature>
<organism evidence="8 9">
    <name type="scientific">Legionella waltersii</name>
    <dbReference type="NCBI Taxonomy" id="66969"/>
    <lineage>
        <taxon>Bacteria</taxon>
        <taxon>Pseudomonadati</taxon>
        <taxon>Pseudomonadota</taxon>
        <taxon>Gammaproteobacteria</taxon>
        <taxon>Legionellales</taxon>
        <taxon>Legionellaceae</taxon>
        <taxon>Legionella</taxon>
    </lineage>
</organism>
<dbReference type="STRING" id="66969.Lwal_2068"/>
<feature type="transmembrane region" description="Helical" evidence="6">
    <location>
        <begin position="131"/>
        <end position="149"/>
    </location>
</feature>
<dbReference type="Gene3D" id="1.20.1720.10">
    <property type="entry name" value="Multidrug resistance protein D"/>
    <property type="match status" value="1"/>
</dbReference>
<keyword evidence="4 6" id="KW-1133">Transmembrane helix</keyword>
<dbReference type="InterPro" id="IPR011701">
    <property type="entry name" value="MFS"/>
</dbReference>
<dbReference type="PANTHER" id="PTHR43124:SF3">
    <property type="entry name" value="CHLORAMPHENICOL EFFLUX PUMP RV0191"/>
    <property type="match status" value="1"/>
</dbReference>
<dbReference type="PANTHER" id="PTHR43124">
    <property type="entry name" value="PURINE EFFLUX PUMP PBUE"/>
    <property type="match status" value="1"/>
</dbReference>
<dbReference type="GO" id="GO:0005886">
    <property type="term" value="C:plasma membrane"/>
    <property type="evidence" value="ECO:0007669"/>
    <property type="project" value="UniProtKB-SubCell"/>
</dbReference>
<feature type="transmembrane region" description="Helical" evidence="6">
    <location>
        <begin position="340"/>
        <end position="360"/>
    </location>
</feature>
<dbReference type="PROSITE" id="PS51257">
    <property type="entry name" value="PROKAR_LIPOPROTEIN"/>
    <property type="match status" value="1"/>
</dbReference>
<dbReference type="InterPro" id="IPR020846">
    <property type="entry name" value="MFS_dom"/>
</dbReference>
<feature type="transmembrane region" description="Helical" evidence="6">
    <location>
        <begin position="310"/>
        <end position="328"/>
    </location>
</feature>
<dbReference type="SUPFAM" id="SSF103473">
    <property type="entry name" value="MFS general substrate transporter"/>
    <property type="match status" value="1"/>
</dbReference>
<evidence type="ECO:0000256" key="2">
    <source>
        <dbReference type="ARBA" id="ARBA00022475"/>
    </source>
</evidence>
<dbReference type="RefSeq" id="WP_058480713.1">
    <property type="nucleotide sequence ID" value="NZ_CAAAIQ010000011.1"/>
</dbReference>
<dbReference type="InterPro" id="IPR050189">
    <property type="entry name" value="MFS_Efflux_Transporters"/>
</dbReference>
<feature type="transmembrane region" description="Helical" evidence="6">
    <location>
        <begin position="366"/>
        <end position="383"/>
    </location>
</feature>
<feature type="transmembrane region" description="Helical" evidence="6">
    <location>
        <begin position="7"/>
        <end position="26"/>
    </location>
</feature>
<feature type="transmembrane region" description="Helical" evidence="6">
    <location>
        <begin position="161"/>
        <end position="180"/>
    </location>
</feature>
<keyword evidence="9" id="KW-1185">Reference proteome</keyword>
<dbReference type="Pfam" id="PF07690">
    <property type="entry name" value="MFS_1"/>
    <property type="match status" value="1"/>
</dbReference>
<feature type="transmembrane region" description="Helical" evidence="6">
    <location>
        <begin position="96"/>
        <end position="119"/>
    </location>
</feature>
<keyword evidence="3 6" id="KW-0812">Transmembrane</keyword>
<feature type="transmembrane region" description="Helical" evidence="6">
    <location>
        <begin position="276"/>
        <end position="298"/>
    </location>
</feature>
<feature type="transmembrane region" description="Helical" evidence="6">
    <location>
        <begin position="210"/>
        <end position="235"/>
    </location>
</feature>
<feature type="transmembrane region" description="Helical" evidence="6">
    <location>
        <begin position="247"/>
        <end position="264"/>
    </location>
</feature>
<feature type="domain" description="Major facilitator superfamily (MFS) profile" evidence="7">
    <location>
        <begin position="7"/>
        <end position="387"/>
    </location>
</feature>